<keyword evidence="2" id="KW-0723">Serine/threonine-protein kinase</keyword>
<evidence type="ECO:0000256" key="5">
    <source>
        <dbReference type="ARBA" id="ARBA00022741"/>
    </source>
</evidence>
<dbReference type="FunFam" id="1.10.510.10:FF:000021">
    <property type="entry name" value="Serine/threonine protein kinase"/>
    <property type="match status" value="1"/>
</dbReference>
<organism evidence="15 16">
    <name type="scientific">Actinomyces slackii</name>
    <dbReference type="NCBI Taxonomy" id="52774"/>
    <lineage>
        <taxon>Bacteria</taxon>
        <taxon>Bacillati</taxon>
        <taxon>Actinomycetota</taxon>
        <taxon>Actinomycetes</taxon>
        <taxon>Actinomycetales</taxon>
        <taxon>Actinomycetaceae</taxon>
        <taxon>Actinomyces</taxon>
    </lineage>
</organism>
<dbReference type="PANTHER" id="PTHR43289">
    <property type="entry name" value="MITOGEN-ACTIVATED PROTEIN KINASE KINASE KINASE 20-RELATED"/>
    <property type="match status" value="1"/>
</dbReference>
<feature type="binding site" evidence="10">
    <location>
        <position position="42"/>
    </location>
    <ligand>
        <name>ATP</name>
        <dbReference type="ChEBI" id="CHEBI:30616"/>
    </ligand>
</feature>
<sequence>MTGQFPQVLAGRYEIRDLIGRGGMAEVHLGYDTRLSRWVAIKLLRSDIAGDPTFQARFRREAQSAAALNHPAVVAVYDSGEEELAQPSGAHRLVPYIVMEYVEGHSVRELLSEGEAVPIAEAVEIVSGVLDALEYSHRAGIVHRDIKPGNIMLTSTGAVKVMDFGIARAIEDSASTVTQTHTVVGTAQYLSPEQARGENVDARSDLYSTGCLLYELLTGQPPFQGDSAVAIAYQHVREIPKRPSALAADVPESLDRVILKSLAKNRDDRYQDASHMRTELMAAARGMAVAAPAADSWNEATSVIAPAAAATAAQPAEAAAASEEEEPPKKRTWLWVLAAILLIGAAALAGMWTAGALGGSPAPTPTPSAAAVVIPDVKNMSEAEAKKAIEDLGLVYARAETDVANDEVAIDHAVESNPAANSKVPAGSTVTVTFSGGSAMINDIPDVAGKSQTEARQILEDAGLTVGNSTSEDHPTVPKDHVIRTDPSKGPVQRGSSVSLVLSTGETTVPDLLGMTQEEARQALSDAGLSVGNVTYEESSDYPEGQVARHSPNKGGQVDQGSEVDIVISSGSKATASPTPQPSGGASASQQAQVTVPDVTGKSLSDAVAALQSAGLEVESEGDQVPSDSVPEGNVISSSPGAGSQVAPGSKVRLTVSSGPNN</sequence>
<feature type="transmembrane region" description="Helical" evidence="12">
    <location>
        <begin position="333"/>
        <end position="354"/>
    </location>
</feature>
<keyword evidence="16" id="KW-1185">Reference proteome</keyword>
<dbReference type="EC" id="2.7.11.1" evidence="1"/>
<evidence type="ECO:0000256" key="4">
    <source>
        <dbReference type="ARBA" id="ARBA00022737"/>
    </source>
</evidence>
<evidence type="ECO:0000256" key="11">
    <source>
        <dbReference type="SAM" id="MobiDB-lite"/>
    </source>
</evidence>
<evidence type="ECO:0000259" key="14">
    <source>
        <dbReference type="PROSITE" id="PS51178"/>
    </source>
</evidence>
<gene>
    <name evidence="15" type="primary">pknB_1</name>
    <name evidence="15" type="ORF">NCTC11923_00569</name>
</gene>
<keyword evidence="7 10" id="KW-0067">ATP-binding</keyword>
<dbReference type="FunFam" id="3.30.200.20:FF:000035">
    <property type="entry name" value="Serine/threonine protein kinase Stk1"/>
    <property type="match status" value="1"/>
</dbReference>
<dbReference type="Gene3D" id="3.30.10.20">
    <property type="match status" value="4"/>
</dbReference>
<evidence type="ECO:0000259" key="13">
    <source>
        <dbReference type="PROSITE" id="PS50011"/>
    </source>
</evidence>
<evidence type="ECO:0000313" key="16">
    <source>
        <dbReference type="Proteomes" id="UP000276899"/>
    </source>
</evidence>
<keyword evidence="6 15" id="KW-0418">Kinase</keyword>
<evidence type="ECO:0000256" key="6">
    <source>
        <dbReference type="ARBA" id="ARBA00022777"/>
    </source>
</evidence>
<keyword evidence="4" id="KW-0677">Repeat</keyword>
<evidence type="ECO:0000256" key="1">
    <source>
        <dbReference type="ARBA" id="ARBA00012513"/>
    </source>
</evidence>
<evidence type="ECO:0000256" key="12">
    <source>
        <dbReference type="SAM" id="Phobius"/>
    </source>
</evidence>
<dbReference type="AlphaFoldDB" id="A0A3S4WIZ4"/>
<feature type="domain" description="PASTA" evidence="14">
    <location>
        <begin position="590"/>
        <end position="658"/>
    </location>
</feature>
<dbReference type="SMART" id="SM00740">
    <property type="entry name" value="PASTA"/>
    <property type="match status" value="4"/>
</dbReference>
<proteinExistence type="predicted"/>
<dbReference type="SUPFAM" id="SSF56112">
    <property type="entry name" value="Protein kinase-like (PK-like)"/>
    <property type="match status" value="1"/>
</dbReference>
<keyword evidence="12" id="KW-0812">Transmembrane</keyword>
<feature type="domain" description="PASTA" evidence="14">
    <location>
        <begin position="368"/>
        <end position="436"/>
    </location>
</feature>
<evidence type="ECO:0000256" key="8">
    <source>
        <dbReference type="ARBA" id="ARBA00047899"/>
    </source>
</evidence>
<accession>A0A3S4WIZ4</accession>
<dbReference type="Proteomes" id="UP000276899">
    <property type="component" value="Chromosome"/>
</dbReference>
<dbReference type="InterPro" id="IPR017441">
    <property type="entry name" value="Protein_kinase_ATP_BS"/>
</dbReference>
<feature type="domain" description="Protein kinase" evidence="13">
    <location>
        <begin position="13"/>
        <end position="281"/>
    </location>
</feature>
<dbReference type="CDD" id="cd14014">
    <property type="entry name" value="STKc_PknB_like"/>
    <property type="match status" value="1"/>
</dbReference>
<keyword evidence="3 15" id="KW-0808">Transferase</keyword>
<dbReference type="Gene3D" id="1.10.510.10">
    <property type="entry name" value="Transferase(Phosphotransferase) domain 1"/>
    <property type="match status" value="1"/>
</dbReference>
<dbReference type="Gene3D" id="3.30.200.20">
    <property type="entry name" value="Phosphorylase Kinase, domain 1"/>
    <property type="match status" value="1"/>
</dbReference>
<dbReference type="PROSITE" id="PS00107">
    <property type="entry name" value="PROTEIN_KINASE_ATP"/>
    <property type="match status" value="1"/>
</dbReference>
<evidence type="ECO:0000256" key="10">
    <source>
        <dbReference type="PROSITE-ProRule" id="PRU10141"/>
    </source>
</evidence>
<dbReference type="Pfam" id="PF03793">
    <property type="entry name" value="PASTA"/>
    <property type="match status" value="4"/>
</dbReference>
<feature type="domain" description="PASTA" evidence="14">
    <location>
        <begin position="505"/>
        <end position="570"/>
    </location>
</feature>
<dbReference type="InterPro" id="IPR011009">
    <property type="entry name" value="Kinase-like_dom_sf"/>
</dbReference>
<dbReference type="SMART" id="SM00220">
    <property type="entry name" value="S_TKc"/>
    <property type="match status" value="1"/>
</dbReference>
<feature type="region of interest" description="Disordered" evidence="11">
    <location>
        <begin position="466"/>
        <end position="497"/>
    </location>
</feature>
<comment type="catalytic activity">
    <reaction evidence="9">
        <text>L-seryl-[protein] + ATP = O-phospho-L-seryl-[protein] + ADP + H(+)</text>
        <dbReference type="Rhea" id="RHEA:17989"/>
        <dbReference type="Rhea" id="RHEA-COMP:9863"/>
        <dbReference type="Rhea" id="RHEA-COMP:11604"/>
        <dbReference type="ChEBI" id="CHEBI:15378"/>
        <dbReference type="ChEBI" id="CHEBI:29999"/>
        <dbReference type="ChEBI" id="CHEBI:30616"/>
        <dbReference type="ChEBI" id="CHEBI:83421"/>
        <dbReference type="ChEBI" id="CHEBI:456216"/>
        <dbReference type="EC" id="2.7.11.1"/>
    </reaction>
</comment>
<evidence type="ECO:0000313" key="15">
    <source>
        <dbReference type="EMBL" id="VEG73953.1"/>
    </source>
</evidence>
<dbReference type="InterPro" id="IPR008271">
    <property type="entry name" value="Ser/Thr_kinase_AS"/>
</dbReference>
<feature type="region of interest" description="Disordered" evidence="11">
    <location>
        <begin position="614"/>
        <end position="662"/>
    </location>
</feature>
<dbReference type="PROSITE" id="PS51178">
    <property type="entry name" value="PASTA"/>
    <property type="match status" value="4"/>
</dbReference>
<comment type="catalytic activity">
    <reaction evidence="8">
        <text>L-threonyl-[protein] + ATP = O-phospho-L-threonyl-[protein] + ADP + H(+)</text>
        <dbReference type="Rhea" id="RHEA:46608"/>
        <dbReference type="Rhea" id="RHEA-COMP:11060"/>
        <dbReference type="Rhea" id="RHEA-COMP:11605"/>
        <dbReference type="ChEBI" id="CHEBI:15378"/>
        <dbReference type="ChEBI" id="CHEBI:30013"/>
        <dbReference type="ChEBI" id="CHEBI:30616"/>
        <dbReference type="ChEBI" id="CHEBI:61977"/>
        <dbReference type="ChEBI" id="CHEBI:456216"/>
        <dbReference type="EC" id="2.7.11.1"/>
    </reaction>
</comment>
<dbReference type="InterPro" id="IPR005543">
    <property type="entry name" value="PASTA_dom"/>
</dbReference>
<feature type="region of interest" description="Disordered" evidence="11">
    <location>
        <begin position="537"/>
        <end position="595"/>
    </location>
</feature>
<dbReference type="GO" id="GO:0106310">
    <property type="term" value="F:protein serine kinase activity"/>
    <property type="evidence" value="ECO:0007669"/>
    <property type="project" value="RHEA"/>
</dbReference>
<reference evidence="15 16" key="1">
    <citation type="submission" date="2018-12" db="EMBL/GenBank/DDBJ databases">
        <authorList>
            <consortium name="Pathogen Informatics"/>
        </authorList>
    </citation>
    <scope>NUCLEOTIDE SEQUENCE [LARGE SCALE GENOMIC DNA]</scope>
    <source>
        <strain evidence="15 16">NCTC11923</strain>
    </source>
</reference>
<evidence type="ECO:0000256" key="3">
    <source>
        <dbReference type="ARBA" id="ARBA00022679"/>
    </source>
</evidence>
<dbReference type="EMBL" id="LR134363">
    <property type="protein sequence ID" value="VEG73953.1"/>
    <property type="molecule type" value="Genomic_DNA"/>
</dbReference>
<dbReference type="PANTHER" id="PTHR43289:SF6">
    <property type="entry name" value="SERINE_THREONINE-PROTEIN KINASE NEKL-3"/>
    <property type="match status" value="1"/>
</dbReference>
<feature type="compositionally biased region" description="Polar residues" evidence="11">
    <location>
        <begin position="569"/>
        <end position="594"/>
    </location>
</feature>
<dbReference type="KEGG" id="asla:NCTC11923_00569"/>
<dbReference type="Pfam" id="PF00069">
    <property type="entry name" value="Pkinase"/>
    <property type="match status" value="1"/>
</dbReference>
<evidence type="ECO:0000256" key="2">
    <source>
        <dbReference type="ARBA" id="ARBA00022527"/>
    </source>
</evidence>
<name>A0A3S4WIZ4_9ACTO</name>
<keyword evidence="12" id="KW-0472">Membrane</keyword>
<dbReference type="CDD" id="cd06577">
    <property type="entry name" value="PASTA_pknB"/>
    <property type="match status" value="4"/>
</dbReference>
<evidence type="ECO:0000256" key="7">
    <source>
        <dbReference type="ARBA" id="ARBA00022840"/>
    </source>
</evidence>
<dbReference type="GO" id="GO:0004674">
    <property type="term" value="F:protein serine/threonine kinase activity"/>
    <property type="evidence" value="ECO:0007669"/>
    <property type="project" value="UniProtKB-KW"/>
</dbReference>
<dbReference type="RefSeq" id="WP_034514617.1">
    <property type="nucleotide sequence ID" value="NZ_CBCRWE010000024.1"/>
</dbReference>
<dbReference type="SUPFAM" id="SSF54184">
    <property type="entry name" value="Penicillin-binding protein 2x (pbp-2x), c-terminal domain"/>
    <property type="match status" value="1"/>
</dbReference>
<keyword evidence="12" id="KW-1133">Transmembrane helix</keyword>
<dbReference type="STRING" id="1278298.GCA_000428685_00092"/>
<dbReference type="InterPro" id="IPR000719">
    <property type="entry name" value="Prot_kinase_dom"/>
</dbReference>
<dbReference type="GO" id="GO:0005524">
    <property type="term" value="F:ATP binding"/>
    <property type="evidence" value="ECO:0007669"/>
    <property type="project" value="UniProtKB-UniRule"/>
</dbReference>
<dbReference type="GO" id="GO:0045717">
    <property type="term" value="P:negative regulation of fatty acid biosynthetic process"/>
    <property type="evidence" value="ECO:0007669"/>
    <property type="project" value="UniProtKB-ARBA"/>
</dbReference>
<dbReference type="NCBIfam" id="NF033483">
    <property type="entry name" value="PknB_PASTA_kin"/>
    <property type="match status" value="1"/>
</dbReference>
<feature type="domain" description="PASTA" evidence="14">
    <location>
        <begin position="441"/>
        <end position="504"/>
    </location>
</feature>
<feature type="compositionally biased region" description="Basic and acidic residues" evidence="11">
    <location>
        <begin position="471"/>
        <end position="487"/>
    </location>
</feature>
<protein>
    <recommendedName>
        <fullName evidence="1">non-specific serine/threonine protein kinase</fullName>
        <ecNumber evidence="1">2.7.11.1</ecNumber>
    </recommendedName>
</protein>
<keyword evidence="5 10" id="KW-0547">Nucleotide-binding</keyword>
<dbReference type="PROSITE" id="PS00108">
    <property type="entry name" value="PROTEIN_KINASE_ST"/>
    <property type="match status" value="1"/>
</dbReference>
<dbReference type="PROSITE" id="PS50011">
    <property type="entry name" value="PROTEIN_KINASE_DOM"/>
    <property type="match status" value="1"/>
</dbReference>
<evidence type="ECO:0000256" key="9">
    <source>
        <dbReference type="ARBA" id="ARBA00048679"/>
    </source>
</evidence>